<dbReference type="STRING" id="1077348.A0A2G8S2J0"/>
<proteinExistence type="predicted"/>
<dbReference type="Proteomes" id="UP000230002">
    <property type="component" value="Unassembled WGS sequence"/>
</dbReference>
<evidence type="ECO:0000313" key="2">
    <source>
        <dbReference type="Proteomes" id="UP000230002"/>
    </source>
</evidence>
<organism evidence="1 2">
    <name type="scientific">Ganoderma sinense ZZ0214-1</name>
    <dbReference type="NCBI Taxonomy" id="1077348"/>
    <lineage>
        <taxon>Eukaryota</taxon>
        <taxon>Fungi</taxon>
        <taxon>Dikarya</taxon>
        <taxon>Basidiomycota</taxon>
        <taxon>Agaricomycotina</taxon>
        <taxon>Agaricomycetes</taxon>
        <taxon>Polyporales</taxon>
        <taxon>Polyporaceae</taxon>
        <taxon>Ganoderma</taxon>
    </lineage>
</organism>
<gene>
    <name evidence="1" type="ORF">GSI_09934</name>
</gene>
<dbReference type="SUPFAM" id="SSF50978">
    <property type="entry name" value="WD40 repeat-like"/>
    <property type="match status" value="1"/>
</dbReference>
<keyword evidence="2" id="KW-1185">Reference proteome</keyword>
<dbReference type="AlphaFoldDB" id="A0A2G8S2J0"/>
<sequence>MLSTRSQDVMRNAQVISFTNLPSSQRKGFNILSLVGNPHQTPIAKHTMNAAYNLKHAIFDVPIHLSLPKKPRTVQLNAPLRPRVWTPQSHVVLHPTVASSPVFQLPRHRKSFNGSPSRNISFRARHQCEHQTAADRRRRSLRVSSPVEGIGLGGFDTEATVPPAPLPPPPTSPVALAPAAGCNVTVVDLHPLLTSASSSSSSSAQPEPVAQITFPRPQALSALKFSPDGTSLALCSKDGHVIRVLQLRPAPHGHAPRLSSSQWSRRTTSCLRVPIQVFVTNPLGGNPDGSSHLSGKVVNGRDLVSSSTELSPLVRVRLKSLSPDSAAIPMRVHVPAVERGDDPPVAPPPSDRLFFYVVVPVVRLERTLQASRVLSPAQRPTRLTNYKNMLVFDRNDGTLTLHRIFVDRAPADQAVVRGSIPVVRGTYISLPGMSTFSHHMDTSPPEGSEL</sequence>
<dbReference type="OrthoDB" id="25778at2759"/>
<evidence type="ECO:0000313" key="1">
    <source>
        <dbReference type="EMBL" id="PIL27990.1"/>
    </source>
</evidence>
<protein>
    <submittedName>
        <fullName evidence="1">Uncharacterized protein</fullName>
    </submittedName>
</protein>
<dbReference type="EMBL" id="AYKW01000031">
    <property type="protein sequence ID" value="PIL27990.1"/>
    <property type="molecule type" value="Genomic_DNA"/>
</dbReference>
<comment type="caution">
    <text evidence="1">The sequence shown here is derived from an EMBL/GenBank/DDBJ whole genome shotgun (WGS) entry which is preliminary data.</text>
</comment>
<name>A0A2G8S2J0_9APHY</name>
<accession>A0A2G8S2J0</accession>
<reference evidence="1 2" key="1">
    <citation type="journal article" date="2015" name="Sci. Rep.">
        <title>Chromosome-level genome map provides insights into diverse defense mechanisms in the medicinal fungus Ganoderma sinense.</title>
        <authorList>
            <person name="Zhu Y."/>
            <person name="Xu J."/>
            <person name="Sun C."/>
            <person name="Zhou S."/>
            <person name="Xu H."/>
            <person name="Nelson D.R."/>
            <person name="Qian J."/>
            <person name="Song J."/>
            <person name="Luo H."/>
            <person name="Xiang L."/>
            <person name="Li Y."/>
            <person name="Xu Z."/>
            <person name="Ji A."/>
            <person name="Wang L."/>
            <person name="Lu S."/>
            <person name="Hayward A."/>
            <person name="Sun W."/>
            <person name="Li X."/>
            <person name="Schwartz D.C."/>
            <person name="Wang Y."/>
            <person name="Chen S."/>
        </authorList>
    </citation>
    <scope>NUCLEOTIDE SEQUENCE [LARGE SCALE GENOMIC DNA]</scope>
    <source>
        <strain evidence="1 2">ZZ0214-1</strain>
    </source>
</reference>
<dbReference type="InterPro" id="IPR036322">
    <property type="entry name" value="WD40_repeat_dom_sf"/>
</dbReference>